<evidence type="ECO:0000256" key="3">
    <source>
        <dbReference type="ARBA" id="ARBA00022833"/>
    </source>
</evidence>
<accession>A0A9Q0XDH1</accession>
<dbReference type="Gene3D" id="3.30.40.10">
    <property type="entry name" value="Zinc/RING finger domain, C3HC4 (zinc finger)"/>
    <property type="match status" value="1"/>
</dbReference>
<dbReference type="GO" id="GO:0008270">
    <property type="term" value="F:zinc ion binding"/>
    <property type="evidence" value="ECO:0007669"/>
    <property type="project" value="UniProtKB-KW"/>
</dbReference>
<dbReference type="OrthoDB" id="8062037at2759"/>
<evidence type="ECO:0000259" key="7">
    <source>
        <dbReference type="PROSITE" id="PS50089"/>
    </source>
</evidence>
<organism evidence="8 9">
    <name type="scientific">Phrynocephalus forsythii</name>
    <dbReference type="NCBI Taxonomy" id="171643"/>
    <lineage>
        <taxon>Eukaryota</taxon>
        <taxon>Metazoa</taxon>
        <taxon>Chordata</taxon>
        <taxon>Craniata</taxon>
        <taxon>Vertebrata</taxon>
        <taxon>Euteleostomi</taxon>
        <taxon>Lepidosauria</taxon>
        <taxon>Squamata</taxon>
        <taxon>Bifurcata</taxon>
        <taxon>Unidentata</taxon>
        <taxon>Episquamata</taxon>
        <taxon>Toxicofera</taxon>
        <taxon>Iguania</taxon>
        <taxon>Acrodonta</taxon>
        <taxon>Agamidae</taxon>
        <taxon>Agaminae</taxon>
        <taxon>Phrynocephalus</taxon>
    </lineage>
</organism>
<dbReference type="Pfam" id="PF13639">
    <property type="entry name" value="zf-RING_2"/>
    <property type="match status" value="1"/>
</dbReference>
<keyword evidence="3" id="KW-0862">Zinc</keyword>
<feature type="region of interest" description="Disordered" evidence="5">
    <location>
        <begin position="372"/>
        <end position="433"/>
    </location>
</feature>
<feature type="transmembrane region" description="Helical" evidence="6">
    <location>
        <begin position="27"/>
        <end position="46"/>
    </location>
</feature>
<feature type="region of interest" description="Disordered" evidence="5">
    <location>
        <begin position="289"/>
        <end position="337"/>
    </location>
</feature>
<dbReference type="InterPro" id="IPR001841">
    <property type="entry name" value="Znf_RING"/>
</dbReference>
<keyword evidence="2 4" id="KW-0863">Zinc-finger</keyword>
<reference evidence="8" key="1">
    <citation type="journal article" date="2023" name="DNA Res.">
        <title>Chromosome-level genome assembly of Phrynocephalus forsythii using third-generation DNA sequencing and Hi-C analysis.</title>
        <authorList>
            <person name="Qi Y."/>
            <person name="Zhao W."/>
            <person name="Zhao Y."/>
            <person name="Niu C."/>
            <person name="Cao S."/>
            <person name="Zhang Y."/>
        </authorList>
    </citation>
    <scope>NUCLEOTIDE SEQUENCE</scope>
    <source>
        <tissue evidence="8">Muscle</tissue>
    </source>
</reference>
<feature type="compositionally biased region" description="Low complexity" evidence="5">
    <location>
        <begin position="314"/>
        <end position="337"/>
    </location>
</feature>
<evidence type="ECO:0000256" key="5">
    <source>
        <dbReference type="SAM" id="MobiDB-lite"/>
    </source>
</evidence>
<dbReference type="InterPro" id="IPR051073">
    <property type="entry name" value="ZNRF3_Arkadia_E3_ligases"/>
</dbReference>
<keyword evidence="6" id="KW-0472">Membrane</keyword>
<evidence type="ECO:0000256" key="4">
    <source>
        <dbReference type="PROSITE-ProRule" id="PRU00175"/>
    </source>
</evidence>
<comment type="caution">
    <text evidence="8">The sequence shown here is derived from an EMBL/GenBank/DDBJ whole genome shotgun (WGS) entry which is preliminary data.</text>
</comment>
<feature type="compositionally biased region" description="Basic residues" evidence="5">
    <location>
        <begin position="289"/>
        <end position="302"/>
    </location>
</feature>
<evidence type="ECO:0000313" key="8">
    <source>
        <dbReference type="EMBL" id="KAJ7308972.1"/>
    </source>
</evidence>
<name>A0A9Q0XDH1_9SAUR</name>
<evidence type="ECO:0000256" key="1">
    <source>
        <dbReference type="ARBA" id="ARBA00022723"/>
    </source>
</evidence>
<dbReference type="PROSITE" id="PS50089">
    <property type="entry name" value="ZF_RING_2"/>
    <property type="match status" value="1"/>
</dbReference>
<dbReference type="EMBL" id="JAPFRF010000017">
    <property type="protein sequence ID" value="KAJ7308972.1"/>
    <property type="molecule type" value="Genomic_DNA"/>
</dbReference>
<feature type="domain" description="RING-type" evidence="7">
    <location>
        <begin position="97"/>
        <end position="137"/>
    </location>
</feature>
<keyword evidence="9" id="KW-1185">Reference proteome</keyword>
<gene>
    <name evidence="8" type="ORF">JRQ81_008254</name>
</gene>
<dbReference type="SUPFAM" id="SSF57850">
    <property type="entry name" value="RING/U-box"/>
    <property type="match status" value="1"/>
</dbReference>
<dbReference type="Proteomes" id="UP001142489">
    <property type="component" value="Unassembled WGS sequence"/>
</dbReference>
<feature type="compositionally biased region" description="Low complexity" evidence="5">
    <location>
        <begin position="396"/>
        <end position="430"/>
    </location>
</feature>
<dbReference type="PANTHER" id="PTHR16200">
    <property type="entry name" value="RING ZINC FINGER"/>
    <property type="match status" value="1"/>
</dbReference>
<proteinExistence type="predicted"/>
<dbReference type="SMART" id="SM00184">
    <property type="entry name" value="RING"/>
    <property type="match status" value="1"/>
</dbReference>
<keyword evidence="6" id="KW-0812">Transmembrane</keyword>
<protein>
    <recommendedName>
        <fullName evidence="7">RING-type domain-containing protein</fullName>
    </recommendedName>
</protein>
<evidence type="ECO:0000256" key="6">
    <source>
        <dbReference type="SAM" id="Phobius"/>
    </source>
</evidence>
<evidence type="ECO:0000256" key="2">
    <source>
        <dbReference type="ARBA" id="ARBA00022771"/>
    </source>
</evidence>
<keyword evidence="6" id="KW-1133">Transmembrane helix</keyword>
<sequence>MGVVNNNREAHVKIEVKEMPAWPDYDVWILLTLLSTGLIIASIFIVRTRCQPSRSQTNVREGTLQAISRLATRRYQARPRAAPAADSVSSCSSAPVCAICLEEFSEGQELRIITCLHEFHRQCVDPWLQEHQTCPLCMFNIMEHISSASPLYPLEDPPLRGPGGRPRFFRQHPGRAFYRLPPVAATNCSAALPRGHPFFHSPELSQLDFGTMHYLPYRPVTPDPWCGHQPPLARSLLASQPQEPAGREPALPPRRPCLLAHRFPCRALRVPLAAKLSRGVPLQRGLRHGRHQHYQHYHHHAHSSGSGEMYRTEPSGYLPDGPGSDSSSGPCHGSSSDSVLNCTDASLQAIHGSCSTFHSSLSSDYDPFAFGGTERLASGNGRELPASRRDPRPHSSTRGRPASAATSTTTTTTTTGTTTTDAAPRTIPPAGRAKTRICAGRGIPGAEPGPWPPEPSCKKGRRRCWGKMAPRPPRTPLGSGGPPIYVEESQGALYPRDLEAVEPRRTKRQPLGRGRHKTRACKSIPVAGDGKAPTNLLFSLHAPLWPKMSVFLALPVQVPGPAAPRRFSHCWAPVLLSFLPQPWPKSPRPWRDTLSWSLRRRETLVWAERTASPWLLANVRGQRPWRPMAAFPSTAHLGNTFRDPTTTMPQMCLNIPYDRLWVCRPCLGQPRRTDRLANQGG</sequence>
<keyword evidence="1" id="KW-0479">Metal-binding</keyword>
<dbReference type="AlphaFoldDB" id="A0A9Q0XDH1"/>
<dbReference type="InterPro" id="IPR013083">
    <property type="entry name" value="Znf_RING/FYVE/PHD"/>
</dbReference>
<evidence type="ECO:0000313" key="9">
    <source>
        <dbReference type="Proteomes" id="UP001142489"/>
    </source>
</evidence>